<comment type="subcellular location">
    <subcellularLocation>
        <location evidence="1">Membrane</location>
        <topology evidence="1">Multi-pass membrane protein</topology>
    </subcellularLocation>
</comment>
<comment type="similarity">
    <text evidence="2">Belongs to the EamA transporter family.</text>
</comment>
<feature type="transmembrane region" description="Helical" evidence="6">
    <location>
        <begin position="235"/>
        <end position="254"/>
    </location>
</feature>
<protein>
    <submittedName>
        <fullName evidence="8">Multidrug transporter</fullName>
    </submittedName>
</protein>
<dbReference type="Gene3D" id="1.10.3730.20">
    <property type="match status" value="1"/>
</dbReference>
<dbReference type="EMBL" id="JPWB01000001">
    <property type="protein sequence ID" value="RCK25683.1"/>
    <property type="molecule type" value="Genomic_DNA"/>
</dbReference>
<evidence type="ECO:0000313" key="8">
    <source>
        <dbReference type="EMBL" id="RCK25683.1"/>
    </source>
</evidence>
<name>A0A367VKG7_9PROT</name>
<evidence type="ECO:0000313" key="9">
    <source>
        <dbReference type="Proteomes" id="UP000253061"/>
    </source>
</evidence>
<evidence type="ECO:0000256" key="2">
    <source>
        <dbReference type="ARBA" id="ARBA00007362"/>
    </source>
</evidence>
<dbReference type="Pfam" id="PF00892">
    <property type="entry name" value="EamA"/>
    <property type="match status" value="2"/>
</dbReference>
<dbReference type="PANTHER" id="PTHR32322:SF2">
    <property type="entry name" value="EAMA DOMAIN-CONTAINING PROTEIN"/>
    <property type="match status" value="1"/>
</dbReference>
<feature type="domain" description="EamA" evidence="7">
    <location>
        <begin position="4"/>
        <end position="130"/>
    </location>
</feature>
<dbReference type="PANTHER" id="PTHR32322">
    <property type="entry name" value="INNER MEMBRANE TRANSPORTER"/>
    <property type="match status" value="1"/>
</dbReference>
<keyword evidence="5 6" id="KW-0472">Membrane</keyword>
<evidence type="ECO:0000256" key="1">
    <source>
        <dbReference type="ARBA" id="ARBA00004141"/>
    </source>
</evidence>
<dbReference type="InterPro" id="IPR000620">
    <property type="entry name" value="EamA_dom"/>
</dbReference>
<evidence type="ECO:0000256" key="6">
    <source>
        <dbReference type="SAM" id="Phobius"/>
    </source>
</evidence>
<dbReference type="AlphaFoldDB" id="A0A367VKG7"/>
<gene>
    <name evidence="8" type="ORF">TH6_03540</name>
</gene>
<feature type="transmembrane region" description="Helical" evidence="6">
    <location>
        <begin position="86"/>
        <end position="107"/>
    </location>
</feature>
<dbReference type="GO" id="GO:0016020">
    <property type="term" value="C:membrane"/>
    <property type="evidence" value="ECO:0007669"/>
    <property type="project" value="UniProtKB-SubCell"/>
</dbReference>
<feature type="transmembrane region" description="Helical" evidence="6">
    <location>
        <begin position="170"/>
        <end position="189"/>
    </location>
</feature>
<evidence type="ECO:0000256" key="3">
    <source>
        <dbReference type="ARBA" id="ARBA00022692"/>
    </source>
</evidence>
<feature type="transmembrane region" description="Helical" evidence="6">
    <location>
        <begin position="30"/>
        <end position="49"/>
    </location>
</feature>
<sequence>MPIKALLMAFTVAVIWGVNMLTVKGAVGEIPPFILTAMRFAAVAILLIPFTQVPRGRIGKLALISVTFGGLHFGVLFYALSMIDAGPVAVIILLGVPFSSMLATYFFNDRLGWKRLSGMALAFIGVTIMFWDPTMTELQLPLLLVVFASFMWAVANVMIKKLGDIDTFQLNGWMALMAAPQLLVLSLIFEPHAFQAIAEASWVAWANLTFTVVMSSIVAYGFWYHLLKTQDVNVVVPWMLLAPVVSVIGSLLVFDEQFSLLKIIGSIVVLCGVAVIMLRKPVQRKAQGMD</sequence>
<feature type="domain" description="EamA" evidence="7">
    <location>
        <begin position="142"/>
        <end position="277"/>
    </location>
</feature>
<accession>A0A367VKG7</accession>
<feature type="transmembrane region" description="Helical" evidence="6">
    <location>
        <begin position="116"/>
        <end position="132"/>
    </location>
</feature>
<dbReference type="InterPro" id="IPR050638">
    <property type="entry name" value="AA-Vitamin_Transporters"/>
</dbReference>
<keyword evidence="3 6" id="KW-0812">Transmembrane</keyword>
<dbReference type="RefSeq" id="WP_062956256.1">
    <property type="nucleotide sequence ID" value="NZ_JPWB01000001.1"/>
</dbReference>
<organism evidence="8 9">
    <name type="scientific">Thalassospira profundimaris</name>
    <dbReference type="NCBI Taxonomy" id="502049"/>
    <lineage>
        <taxon>Bacteria</taxon>
        <taxon>Pseudomonadati</taxon>
        <taxon>Pseudomonadota</taxon>
        <taxon>Alphaproteobacteria</taxon>
        <taxon>Rhodospirillales</taxon>
        <taxon>Thalassospiraceae</taxon>
        <taxon>Thalassospira</taxon>
    </lineage>
</organism>
<reference evidence="8 9" key="1">
    <citation type="submission" date="2014-07" db="EMBL/GenBank/DDBJ databases">
        <title>Draft genome sequence of Thalassospira profundimaris R8-17.</title>
        <authorList>
            <person name="Lai Q."/>
            <person name="Shao Z."/>
        </authorList>
    </citation>
    <scope>NUCLEOTIDE SEQUENCE [LARGE SCALE GENOMIC DNA]</scope>
    <source>
        <strain evidence="8 9">R8-17</strain>
    </source>
</reference>
<evidence type="ECO:0000259" key="7">
    <source>
        <dbReference type="Pfam" id="PF00892"/>
    </source>
</evidence>
<dbReference type="InterPro" id="IPR037185">
    <property type="entry name" value="EmrE-like"/>
</dbReference>
<feature type="transmembrane region" description="Helical" evidence="6">
    <location>
        <begin position="201"/>
        <end position="223"/>
    </location>
</feature>
<feature type="transmembrane region" description="Helical" evidence="6">
    <location>
        <begin position="61"/>
        <end position="80"/>
    </location>
</feature>
<proteinExistence type="inferred from homology"/>
<evidence type="ECO:0000256" key="4">
    <source>
        <dbReference type="ARBA" id="ARBA00022989"/>
    </source>
</evidence>
<feature type="transmembrane region" description="Helical" evidence="6">
    <location>
        <begin position="138"/>
        <end position="158"/>
    </location>
</feature>
<dbReference type="SUPFAM" id="SSF103481">
    <property type="entry name" value="Multidrug resistance efflux transporter EmrE"/>
    <property type="match status" value="2"/>
</dbReference>
<evidence type="ECO:0000256" key="5">
    <source>
        <dbReference type="ARBA" id="ARBA00023136"/>
    </source>
</evidence>
<dbReference type="Proteomes" id="UP000253061">
    <property type="component" value="Unassembled WGS sequence"/>
</dbReference>
<keyword evidence="4 6" id="KW-1133">Transmembrane helix</keyword>
<feature type="transmembrane region" description="Helical" evidence="6">
    <location>
        <begin position="260"/>
        <end position="278"/>
    </location>
</feature>
<comment type="caution">
    <text evidence="8">The sequence shown here is derived from an EMBL/GenBank/DDBJ whole genome shotgun (WGS) entry which is preliminary data.</text>
</comment>